<sequence length="237" mass="25604">MNDKLLRALWEPAAPREGLSLPAIARAAVELADAGGLEAVSMARVAERLGFTTMSLYRHVKSKQEVLLLMLDAVAPVPAELDEPCDGWRPGLERWCRAQWEMLRAHTWIVHLPVSGPPITPNQLAWTDRALAVLRGTGLSESDKAGVVLLVASHMLTAARMSVELGRAASGESIAAYTTLLGDLVDERRLPALRTALDAGAFGYPAGIAEEERRFDYSFGLARVLDGVAALIGDRRG</sequence>
<evidence type="ECO:0000259" key="5">
    <source>
        <dbReference type="PROSITE" id="PS50977"/>
    </source>
</evidence>
<dbReference type="GO" id="GO:0045892">
    <property type="term" value="P:negative regulation of DNA-templated transcription"/>
    <property type="evidence" value="ECO:0007669"/>
    <property type="project" value="InterPro"/>
</dbReference>
<dbReference type="GO" id="GO:0000976">
    <property type="term" value="F:transcription cis-regulatory region binding"/>
    <property type="evidence" value="ECO:0007669"/>
    <property type="project" value="TreeGrafter"/>
</dbReference>
<dbReference type="GO" id="GO:0003700">
    <property type="term" value="F:DNA-binding transcription factor activity"/>
    <property type="evidence" value="ECO:0007669"/>
    <property type="project" value="TreeGrafter"/>
</dbReference>
<dbReference type="PANTHER" id="PTHR30055">
    <property type="entry name" value="HTH-TYPE TRANSCRIPTIONAL REGULATOR RUTR"/>
    <property type="match status" value="1"/>
</dbReference>
<dbReference type="PROSITE" id="PS50977">
    <property type="entry name" value="HTH_TETR_2"/>
    <property type="match status" value="1"/>
</dbReference>
<protein>
    <submittedName>
        <fullName evidence="6">DNA-binding transcriptional regulator, AcrR family</fullName>
    </submittedName>
</protein>
<dbReference type="OrthoDB" id="4540879at2"/>
<evidence type="ECO:0000256" key="1">
    <source>
        <dbReference type="ARBA" id="ARBA00023015"/>
    </source>
</evidence>
<dbReference type="InterPro" id="IPR009057">
    <property type="entry name" value="Homeodomain-like_sf"/>
</dbReference>
<feature type="DNA-binding region" description="H-T-H motif" evidence="4">
    <location>
        <begin position="41"/>
        <end position="60"/>
    </location>
</feature>
<name>A0A1H6EW38_9ACTN</name>
<gene>
    <name evidence="6" type="ORF">SAMN05444920_119176</name>
</gene>
<dbReference type="Pfam" id="PF02909">
    <property type="entry name" value="TetR_C_1"/>
    <property type="match status" value="1"/>
</dbReference>
<keyword evidence="7" id="KW-1185">Reference proteome</keyword>
<dbReference type="EMBL" id="FNVT01000019">
    <property type="protein sequence ID" value="SEH01246.1"/>
    <property type="molecule type" value="Genomic_DNA"/>
</dbReference>
<evidence type="ECO:0000256" key="4">
    <source>
        <dbReference type="PROSITE-ProRule" id="PRU00335"/>
    </source>
</evidence>
<dbReference type="AlphaFoldDB" id="A0A1H6EW38"/>
<dbReference type="SUPFAM" id="SSF48498">
    <property type="entry name" value="Tetracyclin repressor-like, C-terminal domain"/>
    <property type="match status" value="1"/>
</dbReference>
<dbReference type="Gene3D" id="1.10.10.60">
    <property type="entry name" value="Homeodomain-like"/>
    <property type="match status" value="1"/>
</dbReference>
<evidence type="ECO:0000313" key="7">
    <source>
        <dbReference type="Proteomes" id="UP000236732"/>
    </source>
</evidence>
<dbReference type="PANTHER" id="PTHR30055:SF151">
    <property type="entry name" value="TRANSCRIPTIONAL REGULATORY PROTEIN"/>
    <property type="match status" value="1"/>
</dbReference>
<dbReference type="InterPro" id="IPR050109">
    <property type="entry name" value="HTH-type_TetR-like_transc_reg"/>
</dbReference>
<evidence type="ECO:0000256" key="2">
    <source>
        <dbReference type="ARBA" id="ARBA00023125"/>
    </source>
</evidence>
<keyword evidence="3" id="KW-0804">Transcription</keyword>
<dbReference type="RefSeq" id="WP_103962348.1">
    <property type="nucleotide sequence ID" value="NZ_FNVT01000019.1"/>
</dbReference>
<dbReference type="SUPFAM" id="SSF46689">
    <property type="entry name" value="Homeodomain-like"/>
    <property type="match status" value="1"/>
</dbReference>
<dbReference type="Pfam" id="PF00440">
    <property type="entry name" value="TetR_N"/>
    <property type="match status" value="1"/>
</dbReference>
<feature type="domain" description="HTH tetR-type" evidence="5">
    <location>
        <begin position="18"/>
        <end position="78"/>
    </location>
</feature>
<proteinExistence type="predicted"/>
<evidence type="ECO:0000313" key="6">
    <source>
        <dbReference type="EMBL" id="SEH01246.1"/>
    </source>
</evidence>
<accession>A0A1H6EW38</accession>
<dbReference type="Proteomes" id="UP000236732">
    <property type="component" value="Unassembled WGS sequence"/>
</dbReference>
<organism evidence="6 7">
    <name type="scientific">Nonomuraea solani</name>
    <dbReference type="NCBI Taxonomy" id="1144553"/>
    <lineage>
        <taxon>Bacteria</taxon>
        <taxon>Bacillati</taxon>
        <taxon>Actinomycetota</taxon>
        <taxon>Actinomycetes</taxon>
        <taxon>Streptosporangiales</taxon>
        <taxon>Streptosporangiaceae</taxon>
        <taxon>Nonomuraea</taxon>
    </lineage>
</organism>
<dbReference type="InterPro" id="IPR036271">
    <property type="entry name" value="Tet_transcr_reg_TetR-rel_C_sf"/>
</dbReference>
<evidence type="ECO:0000256" key="3">
    <source>
        <dbReference type="ARBA" id="ARBA00023163"/>
    </source>
</evidence>
<keyword evidence="1" id="KW-0805">Transcription regulation</keyword>
<dbReference type="InterPro" id="IPR001647">
    <property type="entry name" value="HTH_TetR"/>
</dbReference>
<keyword evidence="2 4" id="KW-0238">DNA-binding</keyword>
<dbReference type="PRINTS" id="PR00455">
    <property type="entry name" value="HTHTETR"/>
</dbReference>
<dbReference type="InterPro" id="IPR004111">
    <property type="entry name" value="Repressor_TetR_C"/>
</dbReference>
<reference evidence="6 7" key="1">
    <citation type="submission" date="2016-10" db="EMBL/GenBank/DDBJ databases">
        <authorList>
            <person name="de Groot N.N."/>
        </authorList>
    </citation>
    <scope>NUCLEOTIDE SEQUENCE [LARGE SCALE GENOMIC DNA]</scope>
    <source>
        <strain evidence="6 7">CGMCC 4.7037</strain>
    </source>
</reference>
<dbReference type="Gene3D" id="1.10.357.10">
    <property type="entry name" value="Tetracycline Repressor, domain 2"/>
    <property type="match status" value="1"/>
</dbReference>